<feature type="region of interest" description="Disordered" evidence="1">
    <location>
        <begin position="1"/>
        <end position="28"/>
    </location>
</feature>
<evidence type="ECO:0000256" key="1">
    <source>
        <dbReference type="SAM" id="MobiDB-lite"/>
    </source>
</evidence>
<sequence>MPSTTSHRSATRSASPEPLPVHKPPPELYTSTTSQIRAFLSSPVALPEWKPDPKAFTTTDRQRLDALHIPNIFTIHDESYPDLNLYALGSLEVLDPEFPSRFEDFVSGDTHISLVNTSGSGKTRLLFETVHRRWGLYFNSSYEGTSNPLGSYDWTSGIDRLKADLRLYLPEPREENEAEYLPLLHRNEAAVSLEVGSLLLSRLIVLDYFVDVVTELALDESEAISRWALLQLRPQNC</sequence>
<dbReference type="OrthoDB" id="2393824at2759"/>
<protein>
    <submittedName>
        <fullName evidence="2">Uncharacterized protein</fullName>
    </submittedName>
</protein>
<dbReference type="Proteomes" id="UP000077266">
    <property type="component" value="Unassembled WGS sequence"/>
</dbReference>
<feature type="compositionally biased region" description="Pro residues" evidence="1">
    <location>
        <begin position="17"/>
        <end position="27"/>
    </location>
</feature>
<dbReference type="AlphaFoldDB" id="A0A165N3T5"/>
<evidence type="ECO:0000313" key="2">
    <source>
        <dbReference type="EMBL" id="KZW00165.1"/>
    </source>
</evidence>
<gene>
    <name evidence="2" type="ORF">EXIGLDRAFT_177101</name>
</gene>
<keyword evidence="3" id="KW-1185">Reference proteome</keyword>
<name>A0A165N3T5_EXIGL</name>
<proteinExistence type="predicted"/>
<accession>A0A165N3T5</accession>
<reference evidence="2 3" key="1">
    <citation type="journal article" date="2016" name="Mol. Biol. Evol.">
        <title>Comparative Genomics of Early-Diverging Mushroom-Forming Fungi Provides Insights into the Origins of Lignocellulose Decay Capabilities.</title>
        <authorList>
            <person name="Nagy L.G."/>
            <person name="Riley R."/>
            <person name="Tritt A."/>
            <person name="Adam C."/>
            <person name="Daum C."/>
            <person name="Floudas D."/>
            <person name="Sun H."/>
            <person name="Yadav J.S."/>
            <person name="Pangilinan J."/>
            <person name="Larsson K.H."/>
            <person name="Matsuura K."/>
            <person name="Barry K."/>
            <person name="Labutti K."/>
            <person name="Kuo R."/>
            <person name="Ohm R.A."/>
            <person name="Bhattacharya S.S."/>
            <person name="Shirouzu T."/>
            <person name="Yoshinaga Y."/>
            <person name="Martin F.M."/>
            <person name="Grigoriev I.V."/>
            <person name="Hibbett D.S."/>
        </authorList>
    </citation>
    <scope>NUCLEOTIDE SEQUENCE [LARGE SCALE GENOMIC DNA]</scope>
    <source>
        <strain evidence="2 3">HHB12029</strain>
    </source>
</reference>
<feature type="compositionally biased region" description="Low complexity" evidence="1">
    <location>
        <begin position="1"/>
        <end position="16"/>
    </location>
</feature>
<dbReference type="EMBL" id="KV425903">
    <property type="protein sequence ID" value="KZW00165.1"/>
    <property type="molecule type" value="Genomic_DNA"/>
</dbReference>
<dbReference type="InParanoid" id="A0A165N3T5"/>
<evidence type="ECO:0000313" key="3">
    <source>
        <dbReference type="Proteomes" id="UP000077266"/>
    </source>
</evidence>
<organism evidence="2 3">
    <name type="scientific">Exidia glandulosa HHB12029</name>
    <dbReference type="NCBI Taxonomy" id="1314781"/>
    <lineage>
        <taxon>Eukaryota</taxon>
        <taxon>Fungi</taxon>
        <taxon>Dikarya</taxon>
        <taxon>Basidiomycota</taxon>
        <taxon>Agaricomycotina</taxon>
        <taxon>Agaricomycetes</taxon>
        <taxon>Auriculariales</taxon>
        <taxon>Exidiaceae</taxon>
        <taxon>Exidia</taxon>
    </lineage>
</organism>